<evidence type="ECO:0000313" key="2">
    <source>
        <dbReference type="EMBL" id="MBH1651962.1"/>
    </source>
</evidence>
<name>A0AA90AS51_STEMA</name>
<feature type="signal peptide" evidence="1">
    <location>
        <begin position="1"/>
        <end position="22"/>
    </location>
</feature>
<dbReference type="PROSITE" id="PS51257">
    <property type="entry name" value="PROKAR_LIPOPROTEIN"/>
    <property type="match status" value="1"/>
</dbReference>
<dbReference type="Proteomes" id="UP000625930">
    <property type="component" value="Unassembled WGS sequence"/>
</dbReference>
<evidence type="ECO:0008006" key="4">
    <source>
        <dbReference type="Google" id="ProtNLM"/>
    </source>
</evidence>
<reference evidence="2" key="1">
    <citation type="submission" date="2020-11" db="EMBL/GenBank/DDBJ databases">
        <title>Enhanced detection system for hospital associated transmission using whole genome sequencing surveillance.</title>
        <authorList>
            <person name="Harrison L.H."/>
            <person name="Van Tyne D."/>
            <person name="Marsh J.W."/>
            <person name="Griffith M.P."/>
            <person name="Snyder D.J."/>
            <person name="Cooper V.S."/>
            <person name="Mustapha M."/>
        </authorList>
    </citation>
    <scope>NUCLEOTIDE SEQUENCE</scope>
    <source>
        <strain evidence="2">STEN00091</strain>
    </source>
</reference>
<feature type="chain" id="PRO_5041663065" description="Carboxypeptidase regulatory-like domain-containing protein" evidence="1">
    <location>
        <begin position="23"/>
        <end position="177"/>
    </location>
</feature>
<protein>
    <recommendedName>
        <fullName evidence="4">Carboxypeptidase regulatory-like domain-containing protein</fullName>
    </recommendedName>
</protein>
<accession>A0AA90AS51</accession>
<comment type="caution">
    <text evidence="2">The sequence shown here is derived from an EMBL/GenBank/DDBJ whole genome shotgun (WGS) entry which is preliminary data.</text>
</comment>
<dbReference type="AlphaFoldDB" id="A0AA90AS51"/>
<dbReference type="RefSeq" id="WP_054172073.1">
    <property type="nucleotide sequence ID" value="NZ_JBMRFT010000003.1"/>
</dbReference>
<evidence type="ECO:0000313" key="3">
    <source>
        <dbReference type="Proteomes" id="UP000625930"/>
    </source>
</evidence>
<gene>
    <name evidence="2" type="ORF">I5U67_07240</name>
</gene>
<keyword evidence="1" id="KW-0732">Signal</keyword>
<evidence type="ECO:0000256" key="1">
    <source>
        <dbReference type="SAM" id="SignalP"/>
    </source>
</evidence>
<dbReference type="SUPFAM" id="SSF117074">
    <property type="entry name" value="Hypothetical protein PA1324"/>
    <property type="match status" value="1"/>
</dbReference>
<proteinExistence type="predicted"/>
<sequence length="177" mass="18952">MKKFVLPLGFLLLSGCATFAPAPPRQVALTTTFDPSEVAWFSEKGTGAINGQAFFQTRGGQPRTCAGLEVSLQPKSGYGRERLIALYGSAESGYTTVGSANVQFIPDSADYKQARKTSVCDAQGNFSFTGLPAGEYFLTTGIMWSVPGQEFMPPQGGLLMQSVKLSDGESTRVIMTR</sequence>
<dbReference type="EMBL" id="JADUNP010000010">
    <property type="protein sequence ID" value="MBH1651962.1"/>
    <property type="molecule type" value="Genomic_DNA"/>
</dbReference>
<organism evidence="2 3">
    <name type="scientific">Stenotrophomonas maltophilia</name>
    <name type="common">Pseudomonas maltophilia</name>
    <name type="synonym">Xanthomonas maltophilia</name>
    <dbReference type="NCBI Taxonomy" id="40324"/>
    <lineage>
        <taxon>Bacteria</taxon>
        <taxon>Pseudomonadati</taxon>
        <taxon>Pseudomonadota</taxon>
        <taxon>Gammaproteobacteria</taxon>
        <taxon>Lysobacterales</taxon>
        <taxon>Lysobacteraceae</taxon>
        <taxon>Stenotrophomonas</taxon>
        <taxon>Stenotrophomonas maltophilia group</taxon>
    </lineage>
</organism>